<comment type="similarity">
    <text evidence="1">Belongs to the melanin-concentrating hormone family.</text>
</comment>
<feature type="non-terminal residue" evidence="5">
    <location>
        <position position="1"/>
    </location>
</feature>
<evidence type="ECO:0000256" key="2">
    <source>
        <dbReference type="ARBA" id="ARBA00022729"/>
    </source>
</evidence>
<sequence>NTGSKHNFLNHGLPLNLAIKPYLALKGSVAFPAENGVQNTESTQEKREIGDEENSAKFPIGRRDFDSE</sequence>
<name>A0ABQ9VXK5_SAGOE</name>
<accession>A0ABQ9VXK5</accession>
<evidence type="ECO:0000256" key="4">
    <source>
        <dbReference type="SAM" id="MobiDB-lite"/>
    </source>
</evidence>
<dbReference type="PANTHER" id="PTHR12091">
    <property type="entry name" value="MELANIN-CONCENTRATING HORMONE"/>
    <property type="match status" value="1"/>
</dbReference>
<comment type="caution">
    <text evidence="5">The sequence shown here is derived from an EMBL/GenBank/DDBJ whole genome shotgun (WGS) entry which is preliminary data.</text>
</comment>
<evidence type="ECO:0000313" key="5">
    <source>
        <dbReference type="EMBL" id="KAK2113865.1"/>
    </source>
</evidence>
<dbReference type="Pfam" id="PF05824">
    <property type="entry name" value="Pro-MCH"/>
    <property type="match status" value="1"/>
</dbReference>
<keyword evidence="2" id="KW-0732">Signal</keyword>
<feature type="region of interest" description="Disordered" evidence="4">
    <location>
        <begin position="33"/>
        <end position="68"/>
    </location>
</feature>
<reference evidence="5 6" key="1">
    <citation type="submission" date="2023-05" db="EMBL/GenBank/DDBJ databases">
        <title>B98-5 Cell Line De Novo Hybrid Assembly: An Optical Mapping Approach.</title>
        <authorList>
            <person name="Kananen K."/>
            <person name="Auerbach J.A."/>
            <person name="Kautto E."/>
            <person name="Blachly J.S."/>
        </authorList>
    </citation>
    <scope>NUCLEOTIDE SEQUENCE [LARGE SCALE GENOMIC DNA]</scope>
    <source>
        <strain evidence="5">B95-8</strain>
        <tissue evidence="5">Cell line</tissue>
    </source>
</reference>
<dbReference type="InterPro" id="IPR005456">
    <property type="entry name" value="Prepro-melanin_conc_hormone"/>
</dbReference>
<evidence type="ECO:0000256" key="1">
    <source>
        <dbReference type="ARBA" id="ARBA00005963"/>
    </source>
</evidence>
<dbReference type="EMBL" id="JASSZA010000004">
    <property type="protein sequence ID" value="KAK2113865.1"/>
    <property type="molecule type" value="Genomic_DNA"/>
</dbReference>
<dbReference type="Proteomes" id="UP001266305">
    <property type="component" value="Unassembled WGS sequence"/>
</dbReference>
<dbReference type="PRINTS" id="PR01641">
    <property type="entry name" value="PROMCHFAMILY"/>
</dbReference>
<gene>
    <name evidence="5" type="ORF">P7K49_008131</name>
</gene>
<evidence type="ECO:0000256" key="3">
    <source>
        <dbReference type="ARBA" id="ARBA00040071"/>
    </source>
</evidence>
<dbReference type="PANTHER" id="PTHR12091:SF0">
    <property type="entry name" value="PRO-MCH"/>
    <property type="match status" value="1"/>
</dbReference>
<evidence type="ECO:0000313" key="6">
    <source>
        <dbReference type="Proteomes" id="UP001266305"/>
    </source>
</evidence>
<organism evidence="5 6">
    <name type="scientific">Saguinus oedipus</name>
    <name type="common">Cotton-top tamarin</name>
    <name type="synonym">Oedipomidas oedipus</name>
    <dbReference type="NCBI Taxonomy" id="9490"/>
    <lineage>
        <taxon>Eukaryota</taxon>
        <taxon>Metazoa</taxon>
        <taxon>Chordata</taxon>
        <taxon>Craniata</taxon>
        <taxon>Vertebrata</taxon>
        <taxon>Euteleostomi</taxon>
        <taxon>Mammalia</taxon>
        <taxon>Eutheria</taxon>
        <taxon>Euarchontoglires</taxon>
        <taxon>Primates</taxon>
        <taxon>Haplorrhini</taxon>
        <taxon>Platyrrhini</taxon>
        <taxon>Cebidae</taxon>
        <taxon>Callitrichinae</taxon>
        <taxon>Saguinus</taxon>
    </lineage>
</organism>
<proteinExistence type="inferred from homology"/>
<protein>
    <recommendedName>
        <fullName evidence="3">Pro-MCH</fullName>
    </recommendedName>
</protein>
<keyword evidence="6" id="KW-1185">Reference proteome</keyword>